<name>A0ABR2V7P5_9PEZI</name>
<evidence type="ECO:0000313" key="2">
    <source>
        <dbReference type="Proteomes" id="UP001408356"/>
    </source>
</evidence>
<reference evidence="1 2" key="1">
    <citation type="journal article" date="2024" name="J. Plant Pathol.">
        <title>Sequence and assembly of the genome of Seiridium unicorne, isolate CBS 538.82, causal agent of cypress canker disease.</title>
        <authorList>
            <person name="Scali E."/>
            <person name="Rocca G.D."/>
            <person name="Danti R."/>
            <person name="Garbelotto M."/>
            <person name="Barberini S."/>
            <person name="Baroncelli R."/>
            <person name="Emiliani G."/>
        </authorList>
    </citation>
    <scope>NUCLEOTIDE SEQUENCE [LARGE SCALE GENOMIC DNA]</scope>
    <source>
        <strain evidence="1 2">BM-138-508</strain>
    </source>
</reference>
<proteinExistence type="predicted"/>
<protein>
    <submittedName>
        <fullName evidence="1">Peptidase M61 catalytic domain-containing protein</fullName>
    </submittedName>
</protein>
<sequence length="263" mass="29002">MPSLQVVLARRLDCEAADQSIHRGRQRLFRTGRDIAVGELVVEYIATLWNVAETSPCGPQIALERDGGGLTAAGMSFILQPVIDGVLDTTIEWDLESTPSGTRAACSLGEGIRFSAHIKAADLDGVSLQSDLCIAIHLMRRKCVLDRGLHRGFVFAWTTVVPRDSDDIDEFLMHEMVHNWPRLEHSVGGPTTEEMANGWFNDGIAEYYSLVLPIGQEQPHNIAVWNLMLKKELGPAAETSYQEMSEAVSIVLASDYLRVVEGL</sequence>
<accession>A0ABR2V7P5</accession>
<comment type="caution">
    <text evidence="1">The sequence shown here is derived from an EMBL/GenBank/DDBJ whole genome shotgun (WGS) entry which is preliminary data.</text>
</comment>
<gene>
    <name evidence="1" type="ORF">SUNI508_04597</name>
</gene>
<dbReference type="EMBL" id="JARVKF010000101">
    <property type="protein sequence ID" value="KAK9422930.1"/>
    <property type="molecule type" value="Genomic_DNA"/>
</dbReference>
<keyword evidence="2" id="KW-1185">Reference proteome</keyword>
<dbReference type="Proteomes" id="UP001408356">
    <property type="component" value="Unassembled WGS sequence"/>
</dbReference>
<evidence type="ECO:0000313" key="1">
    <source>
        <dbReference type="EMBL" id="KAK9422930.1"/>
    </source>
</evidence>
<organism evidence="1 2">
    <name type="scientific">Seiridium unicorne</name>
    <dbReference type="NCBI Taxonomy" id="138068"/>
    <lineage>
        <taxon>Eukaryota</taxon>
        <taxon>Fungi</taxon>
        <taxon>Dikarya</taxon>
        <taxon>Ascomycota</taxon>
        <taxon>Pezizomycotina</taxon>
        <taxon>Sordariomycetes</taxon>
        <taxon>Xylariomycetidae</taxon>
        <taxon>Amphisphaeriales</taxon>
        <taxon>Sporocadaceae</taxon>
        <taxon>Seiridium</taxon>
    </lineage>
</organism>